<dbReference type="Pfam" id="PF11189">
    <property type="entry name" value="DUF2973"/>
    <property type="match status" value="1"/>
</dbReference>
<keyword evidence="2" id="KW-0812">Transmembrane</keyword>
<dbReference type="AlphaFoldDB" id="A0A524RRB5"/>
<dbReference type="InterPro" id="IPR021355">
    <property type="entry name" value="Phage_Syn9_Gp224"/>
</dbReference>
<dbReference type="EMBL" id="SRMO01000001">
    <property type="protein sequence ID" value="TGG96875.1"/>
    <property type="molecule type" value="Genomic_DNA"/>
</dbReference>
<keyword evidence="2" id="KW-0472">Membrane</keyword>
<evidence type="ECO:0000256" key="2">
    <source>
        <dbReference type="SAM" id="Phobius"/>
    </source>
</evidence>
<accession>A0A524RRB5</accession>
<organism evidence="3 4">
    <name type="scientific">Aphanocapsa feldmannii 277cV</name>
    <dbReference type="NCBI Taxonomy" id="2507553"/>
    <lineage>
        <taxon>Bacteria</taxon>
        <taxon>Bacillati</taxon>
        <taxon>Cyanobacteriota</taxon>
        <taxon>Cyanophyceae</taxon>
        <taxon>Oscillatoriophycideae</taxon>
        <taxon>Chroococcales</taxon>
        <taxon>Microcystaceae</taxon>
        <taxon>Aphanocapsa</taxon>
    </lineage>
</organism>
<sequence length="88" mass="9638">MSVSPIAAPFSQIVPLLYGGCFVLLLIQAFRVMGKGYGALRRDDSRQPPGPTVHPELLDDQGNITDEELLTVRFSGREPLTDEDGSQH</sequence>
<dbReference type="Proteomes" id="UP000317990">
    <property type="component" value="Unassembled WGS sequence"/>
</dbReference>
<gene>
    <name evidence="3" type="ORF">ERJ67_00260</name>
</gene>
<reference evidence="3 4" key="1">
    <citation type="journal article" date="2019" name="mSystems">
        <title>Life at home and on the roam: Genomic adaptions reflect the dual lifestyle of an intracellular, facultative symbiont.</title>
        <authorList>
            <person name="Burgsdorf I."/>
        </authorList>
    </citation>
    <scope>NUCLEOTIDE SEQUENCE [LARGE SCALE GENOMIC DNA]</scope>
    <source>
        <strain evidence="3">277cV</strain>
    </source>
</reference>
<evidence type="ECO:0000256" key="1">
    <source>
        <dbReference type="SAM" id="MobiDB-lite"/>
    </source>
</evidence>
<proteinExistence type="predicted"/>
<name>A0A524RRB5_9CHRO</name>
<evidence type="ECO:0000313" key="3">
    <source>
        <dbReference type="EMBL" id="TGG96875.1"/>
    </source>
</evidence>
<feature type="transmembrane region" description="Helical" evidence="2">
    <location>
        <begin position="6"/>
        <end position="27"/>
    </location>
</feature>
<protein>
    <submittedName>
        <fullName evidence="3">DUF2973 domain-containing protein</fullName>
    </submittedName>
</protein>
<evidence type="ECO:0000313" key="4">
    <source>
        <dbReference type="Proteomes" id="UP000317990"/>
    </source>
</evidence>
<feature type="region of interest" description="Disordered" evidence="1">
    <location>
        <begin position="40"/>
        <end position="61"/>
    </location>
</feature>
<keyword evidence="2" id="KW-1133">Transmembrane helix</keyword>
<comment type="caution">
    <text evidence="3">The sequence shown here is derived from an EMBL/GenBank/DDBJ whole genome shotgun (WGS) entry which is preliminary data.</text>
</comment>